<dbReference type="AlphaFoldDB" id="A0A8T1NTY1"/>
<name>A0A8T1NTY1_CARIL</name>
<accession>A0A8T1NTY1</accession>
<keyword evidence="9 11" id="KW-1133">Transmembrane helix</keyword>
<keyword evidence="10 11" id="KW-0472">Membrane</keyword>
<feature type="transmembrane region" description="Helical" evidence="11">
    <location>
        <begin position="45"/>
        <end position="63"/>
    </location>
</feature>
<dbReference type="PANTHER" id="PTHR12468">
    <property type="entry name" value="GPI MANNOSYLTRANSFERASE 2"/>
    <property type="match status" value="1"/>
</dbReference>
<evidence type="ECO:0000256" key="11">
    <source>
        <dbReference type="RuleBase" id="RU363112"/>
    </source>
</evidence>
<evidence type="ECO:0000256" key="7">
    <source>
        <dbReference type="ARBA" id="ARBA00022692"/>
    </source>
</evidence>
<reference evidence="12" key="1">
    <citation type="submission" date="2020-12" db="EMBL/GenBank/DDBJ databases">
        <title>WGS assembly of Carya illinoinensis cv. Pawnee.</title>
        <authorList>
            <person name="Platts A."/>
            <person name="Shu S."/>
            <person name="Wright S."/>
            <person name="Barry K."/>
            <person name="Edger P."/>
            <person name="Pires J.C."/>
            <person name="Schmutz J."/>
        </authorList>
    </citation>
    <scope>NUCLEOTIDE SEQUENCE</scope>
    <source>
        <tissue evidence="12">Leaf</tissue>
    </source>
</reference>
<comment type="caution">
    <text evidence="12">The sequence shown here is derived from an EMBL/GenBank/DDBJ whole genome shotgun (WGS) entry which is preliminary data.</text>
</comment>
<evidence type="ECO:0000256" key="8">
    <source>
        <dbReference type="ARBA" id="ARBA00022824"/>
    </source>
</evidence>
<keyword evidence="7 11" id="KW-0812">Transmembrane</keyword>
<evidence type="ECO:0000256" key="1">
    <source>
        <dbReference type="ARBA" id="ARBA00004477"/>
    </source>
</evidence>
<evidence type="ECO:0000313" key="13">
    <source>
        <dbReference type="Proteomes" id="UP000811609"/>
    </source>
</evidence>
<feature type="transmembrane region" description="Helical" evidence="11">
    <location>
        <begin position="12"/>
        <end position="30"/>
    </location>
</feature>
<dbReference type="InterPro" id="IPR007315">
    <property type="entry name" value="PIG-V/Gpi18"/>
</dbReference>
<protein>
    <recommendedName>
        <fullName evidence="11">GPI mannosyltransferase 2</fullName>
        <ecNumber evidence="11">2.4.1.-</ecNumber>
    </recommendedName>
</protein>
<keyword evidence="5 11" id="KW-0328">Glycosyltransferase</keyword>
<evidence type="ECO:0000256" key="5">
    <source>
        <dbReference type="ARBA" id="ARBA00022676"/>
    </source>
</evidence>
<proteinExistence type="inferred from homology"/>
<sequence>MWMREVQNPTQRGTILVALAGVFFFFFFILPRGTRGRLSVGLPWLPRWWLLIELKAIVILPVLTRSSKRSATDLRPHMTITPTFGSKRHQSLVLRSSILSRLLLLALTIVSRTLLTPYDTSALLNPSCLSHHDDPPPILFPSVASAVERGVVWDSVYFLRIAH</sequence>
<dbReference type="EMBL" id="CM031821">
    <property type="protein sequence ID" value="KAG6632654.1"/>
    <property type="molecule type" value="Genomic_DNA"/>
</dbReference>
<keyword evidence="4 11" id="KW-0337">GPI-anchor biosynthesis</keyword>
<gene>
    <name evidence="12" type="ORF">CIPAW_13G174100</name>
</gene>
<dbReference type="Proteomes" id="UP000811609">
    <property type="component" value="Chromosome 13"/>
</dbReference>
<dbReference type="PANTHER" id="PTHR12468:SF2">
    <property type="entry name" value="GPI MANNOSYLTRANSFERASE 2"/>
    <property type="match status" value="1"/>
</dbReference>
<evidence type="ECO:0000256" key="6">
    <source>
        <dbReference type="ARBA" id="ARBA00022679"/>
    </source>
</evidence>
<keyword evidence="8 11" id="KW-0256">Endoplasmic reticulum</keyword>
<evidence type="ECO:0000256" key="2">
    <source>
        <dbReference type="ARBA" id="ARBA00004687"/>
    </source>
</evidence>
<comment type="function">
    <text evidence="11">Mannosyltransferase involved in glycosylphosphatidylinositol-anchor biosynthesis.</text>
</comment>
<comment type="similarity">
    <text evidence="3 11">Belongs to the PIGV family.</text>
</comment>
<dbReference type="GO" id="GO:0004376">
    <property type="term" value="F:GPI mannosyltransferase activity"/>
    <property type="evidence" value="ECO:0007669"/>
    <property type="project" value="InterPro"/>
</dbReference>
<dbReference type="GO" id="GO:0006506">
    <property type="term" value="P:GPI anchor biosynthetic process"/>
    <property type="evidence" value="ECO:0007669"/>
    <property type="project" value="UniProtKB-KW"/>
</dbReference>
<evidence type="ECO:0000256" key="10">
    <source>
        <dbReference type="ARBA" id="ARBA00023136"/>
    </source>
</evidence>
<comment type="pathway">
    <text evidence="2 11">Glycolipid biosynthesis; glycosylphosphatidylinositol-anchor biosynthesis.</text>
</comment>
<keyword evidence="13" id="KW-1185">Reference proteome</keyword>
<evidence type="ECO:0000256" key="4">
    <source>
        <dbReference type="ARBA" id="ARBA00022502"/>
    </source>
</evidence>
<dbReference type="EC" id="2.4.1.-" evidence="11"/>
<comment type="subcellular location">
    <subcellularLocation>
        <location evidence="1 11">Endoplasmic reticulum membrane</location>
        <topology evidence="1 11">Multi-pass membrane protein</topology>
    </subcellularLocation>
</comment>
<dbReference type="GO" id="GO:0005789">
    <property type="term" value="C:endoplasmic reticulum membrane"/>
    <property type="evidence" value="ECO:0007669"/>
    <property type="project" value="UniProtKB-SubCell"/>
</dbReference>
<evidence type="ECO:0000256" key="3">
    <source>
        <dbReference type="ARBA" id="ARBA00008698"/>
    </source>
</evidence>
<keyword evidence="6 11" id="KW-0808">Transferase</keyword>
<organism evidence="12 13">
    <name type="scientific">Carya illinoinensis</name>
    <name type="common">Pecan</name>
    <dbReference type="NCBI Taxonomy" id="32201"/>
    <lineage>
        <taxon>Eukaryota</taxon>
        <taxon>Viridiplantae</taxon>
        <taxon>Streptophyta</taxon>
        <taxon>Embryophyta</taxon>
        <taxon>Tracheophyta</taxon>
        <taxon>Spermatophyta</taxon>
        <taxon>Magnoliopsida</taxon>
        <taxon>eudicotyledons</taxon>
        <taxon>Gunneridae</taxon>
        <taxon>Pentapetalae</taxon>
        <taxon>rosids</taxon>
        <taxon>fabids</taxon>
        <taxon>Fagales</taxon>
        <taxon>Juglandaceae</taxon>
        <taxon>Carya</taxon>
    </lineage>
</organism>
<comment type="caution">
    <text evidence="11">Lacks conserved residue(s) required for the propagation of feature annotation.</text>
</comment>
<evidence type="ECO:0000313" key="12">
    <source>
        <dbReference type="EMBL" id="KAG6632654.1"/>
    </source>
</evidence>
<evidence type="ECO:0000256" key="9">
    <source>
        <dbReference type="ARBA" id="ARBA00022989"/>
    </source>
</evidence>
<dbReference type="GO" id="GO:0000009">
    <property type="term" value="F:alpha-1,6-mannosyltransferase activity"/>
    <property type="evidence" value="ECO:0007669"/>
    <property type="project" value="InterPro"/>
</dbReference>
<dbReference type="Pfam" id="PF04188">
    <property type="entry name" value="Mannosyl_trans2"/>
    <property type="match status" value="1"/>
</dbReference>
<dbReference type="GO" id="GO:0031501">
    <property type="term" value="C:mannosyltransferase complex"/>
    <property type="evidence" value="ECO:0007669"/>
    <property type="project" value="TreeGrafter"/>
</dbReference>